<reference evidence="10" key="1">
    <citation type="submission" date="2022-11" db="UniProtKB">
        <authorList>
            <consortium name="EnsemblMetazoa"/>
        </authorList>
    </citation>
    <scope>IDENTIFICATION</scope>
</reference>
<dbReference type="OMA" id="PNDYIVP"/>
<evidence type="ECO:0000313" key="10">
    <source>
        <dbReference type="EnsemblMetazoa" id="XP_038075704.1"/>
    </source>
</evidence>
<evidence type="ECO:0000256" key="7">
    <source>
        <dbReference type="ARBA" id="ARBA00023273"/>
    </source>
</evidence>
<dbReference type="OrthoDB" id="6343432at2759"/>
<evidence type="ECO:0000256" key="5">
    <source>
        <dbReference type="ARBA" id="ARBA00022794"/>
    </source>
</evidence>
<feature type="compositionally biased region" description="Acidic residues" evidence="8">
    <location>
        <begin position="210"/>
        <end position="225"/>
    </location>
</feature>
<keyword evidence="5" id="KW-0970">Cilium biogenesis/degradation</keyword>
<dbReference type="GO" id="GO:0060271">
    <property type="term" value="P:cilium assembly"/>
    <property type="evidence" value="ECO:0007669"/>
    <property type="project" value="TreeGrafter"/>
</dbReference>
<evidence type="ECO:0000256" key="3">
    <source>
        <dbReference type="ARBA" id="ARBA00010091"/>
    </source>
</evidence>
<organism evidence="10 11">
    <name type="scientific">Patiria miniata</name>
    <name type="common">Bat star</name>
    <name type="synonym">Asterina miniata</name>
    <dbReference type="NCBI Taxonomy" id="46514"/>
    <lineage>
        <taxon>Eukaryota</taxon>
        <taxon>Metazoa</taxon>
        <taxon>Echinodermata</taxon>
        <taxon>Eleutherozoa</taxon>
        <taxon>Asterozoa</taxon>
        <taxon>Asteroidea</taxon>
        <taxon>Valvatacea</taxon>
        <taxon>Valvatida</taxon>
        <taxon>Asterinidae</taxon>
        <taxon>Patiria</taxon>
    </lineage>
</organism>
<feature type="region of interest" description="Disordered" evidence="8">
    <location>
        <begin position="43"/>
        <end position="172"/>
    </location>
</feature>
<dbReference type="GO" id="GO:0005814">
    <property type="term" value="C:centriole"/>
    <property type="evidence" value="ECO:0007669"/>
    <property type="project" value="UniProtKB-SubCell"/>
</dbReference>
<evidence type="ECO:0000256" key="4">
    <source>
        <dbReference type="ARBA" id="ARBA00022490"/>
    </source>
</evidence>
<keyword evidence="6" id="KW-0206">Cytoskeleton</keyword>
<dbReference type="Pfam" id="PF15311">
    <property type="entry name" value="HYLS1_C"/>
    <property type="match status" value="1"/>
</dbReference>
<dbReference type="InterPro" id="IPR052319">
    <property type="entry name" value="Centriolar_ciliogenesis_assoc"/>
</dbReference>
<accession>A0A914BHY0</accession>
<evidence type="ECO:0000259" key="9">
    <source>
        <dbReference type="Pfam" id="PF15311"/>
    </source>
</evidence>
<dbReference type="GeneID" id="119743391"/>
<keyword evidence="11" id="KW-1185">Reference proteome</keyword>
<keyword evidence="7" id="KW-0966">Cell projection</keyword>
<feature type="region of interest" description="Disordered" evidence="8">
    <location>
        <begin position="242"/>
        <end position="287"/>
    </location>
</feature>
<comment type="similarity">
    <text evidence="3">Belongs to the HYLS1 family.</text>
</comment>
<feature type="compositionally biased region" description="Basic and acidic residues" evidence="8">
    <location>
        <begin position="43"/>
        <end position="52"/>
    </location>
</feature>
<evidence type="ECO:0000256" key="8">
    <source>
        <dbReference type="SAM" id="MobiDB-lite"/>
    </source>
</evidence>
<name>A0A914BHY0_PATMI</name>
<sequence length="367" mass="41821">MDDTDSSLQFSEDDIRQQLAMLGYHNIPAAQLQQFAQDLDQLIKYDTDREGPSEASSASDSDYTAEDLRLPLRHHHMPSSSAAGRRPVSAPSKTSRVQTRPVRTRQSPRLESSKKTSYPAKHPQPFSYKYGDTSPGGLDTTDDSTPGRERSGRRRSVEKKPAMKRKVVRKMNGESQVFDESITGSESGDLHEVNDRLSRLALRQDAQGSEVDDEDADTTLTETDDSSSLMGLIYTRRPHSSTELYSHRPAGDENTVFKPHLPRSFIRPDSAQPRTKHDKKTDPVSRHQMYKAEWSNHRAPGEKNRNDLRWSIREQMMYKDTVAYPRRTPRVFSANNYVVPTDKKRQALRWAVRTSLAHKQMPASTFY</sequence>
<evidence type="ECO:0000313" key="11">
    <source>
        <dbReference type="Proteomes" id="UP000887568"/>
    </source>
</evidence>
<feature type="compositionally biased region" description="Basic residues" evidence="8">
    <location>
        <begin position="151"/>
        <end position="169"/>
    </location>
</feature>
<dbReference type="PANTHER" id="PTHR34174">
    <property type="entry name" value="HYDROLETHALUS SYNDROME PROTEIN 1"/>
    <property type="match status" value="1"/>
</dbReference>
<dbReference type="GO" id="GO:0097730">
    <property type="term" value="C:non-motile cilium"/>
    <property type="evidence" value="ECO:0007669"/>
    <property type="project" value="TreeGrafter"/>
</dbReference>
<dbReference type="EnsemblMetazoa" id="XM_038219776.1">
    <property type="protein sequence ID" value="XP_038075704.1"/>
    <property type="gene ID" value="LOC119743391"/>
</dbReference>
<dbReference type="RefSeq" id="XP_038075704.1">
    <property type="nucleotide sequence ID" value="XM_038219776.1"/>
</dbReference>
<dbReference type="InterPro" id="IPR027918">
    <property type="entry name" value="HYLS1_C_dom"/>
</dbReference>
<dbReference type="PANTHER" id="PTHR34174:SF1">
    <property type="entry name" value="CENTRIOLAR AND CILIOGENESIS-ASSOCIATED PROTEIN HYLS1"/>
    <property type="match status" value="1"/>
</dbReference>
<proteinExistence type="inferred from homology"/>
<keyword evidence="4" id="KW-0963">Cytoplasm</keyword>
<feature type="domain" description="Centriolar and ciliogenesis-associated protein HYLS1 C-terminal" evidence="9">
    <location>
        <begin position="266"/>
        <end position="357"/>
    </location>
</feature>
<dbReference type="Proteomes" id="UP000887568">
    <property type="component" value="Unplaced"/>
</dbReference>
<comment type="subcellular location">
    <subcellularLocation>
        <location evidence="2">Cell projection</location>
        <location evidence="2">Cilium</location>
    </subcellularLocation>
    <subcellularLocation>
        <location evidence="1">Cytoplasm</location>
        <location evidence="1">Cytoskeleton</location>
        <location evidence="1">Microtubule organizing center</location>
        <location evidence="1">Centrosome</location>
        <location evidence="1">Centriole</location>
    </subcellularLocation>
</comment>
<feature type="region of interest" description="Disordered" evidence="8">
    <location>
        <begin position="204"/>
        <end position="225"/>
    </location>
</feature>
<dbReference type="AlphaFoldDB" id="A0A914BHY0"/>
<evidence type="ECO:0000256" key="2">
    <source>
        <dbReference type="ARBA" id="ARBA00004138"/>
    </source>
</evidence>
<protein>
    <recommendedName>
        <fullName evidence="9">Centriolar and ciliogenesis-associated protein HYLS1 C-terminal domain-containing protein</fullName>
    </recommendedName>
</protein>
<evidence type="ECO:0000256" key="1">
    <source>
        <dbReference type="ARBA" id="ARBA00004114"/>
    </source>
</evidence>
<evidence type="ECO:0000256" key="6">
    <source>
        <dbReference type="ARBA" id="ARBA00023212"/>
    </source>
</evidence>